<reference evidence="2 3" key="1">
    <citation type="submission" date="2018-02" db="EMBL/GenBank/DDBJ databases">
        <title>novel marine gammaproteobacteria from coastal saline agro ecosystem.</title>
        <authorList>
            <person name="Krishnan R."/>
            <person name="Ramesh Kumar N."/>
        </authorList>
    </citation>
    <scope>NUCLEOTIDE SEQUENCE [LARGE SCALE GENOMIC DNA]</scope>
    <source>
        <strain evidence="2 3">228</strain>
    </source>
</reference>
<gene>
    <name evidence="2" type="ORF">C4K68_03610</name>
</gene>
<dbReference type="InterPro" id="IPR001387">
    <property type="entry name" value="Cro/C1-type_HTH"/>
</dbReference>
<sequence>MSQIDLLLTTLKRELKAHGKTYADVAMTLELSEASVKRLFAEGNFTLQRLEKVCLLVDMNLSDLSLAAARQQPQLNQLQRQQEEEIAADLVLLLVTVSVINGFSFADLLEHYSIDEHTLIRKLAHLDRLKLIELLPGNRIRLKVSANFGWIADGPIQRFFQEKVAQDFFQSRFDRPSEKLIVLNGLLSDGGNIELQRRMQQLAEEFNATMQRDAELPMAKRHGNTMVIAIRQWHYSLFRRFSR</sequence>
<evidence type="ECO:0000313" key="2">
    <source>
        <dbReference type="EMBL" id="PPC78607.1"/>
    </source>
</evidence>
<evidence type="ECO:0000313" key="3">
    <source>
        <dbReference type="Proteomes" id="UP000238196"/>
    </source>
</evidence>
<feature type="domain" description="HTH cro/C1-type" evidence="1">
    <location>
        <begin position="11"/>
        <end position="64"/>
    </location>
</feature>
<accession>A0A2S5KUR9</accession>
<dbReference type="Pfam" id="PF13443">
    <property type="entry name" value="HTH_26"/>
    <property type="match status" value="1"/>
</dbReference>
<name>A0A2S5KUR9_9PROT</name>
<proteinExistence type="predicted"/>
<dbReference type="Proteomes" id="UP000238196">
    <property type="component" value="Unassembled WGS sequence"/>
</dbReference>
<dbReference type="OrthoDB" id="5298444at2"/>
<organism evidence="2 3">
    <name type="scientific">Proteobacteria bacterium 228</name>
    <dbReference type="NCBI Taxonomy" id="2083153"/>
    <lineage>
        <taxon>Bacteria</taxon>
        <taxon>Pseudomonadati</taxon>
        <taxon>Pseudomonadota</taxon>
    </lineage>
</organism>
<dbReference type="EMBL" id="PRLP01000012">
    <property type="protein sequence ID" value="PPC78607.1"/>
    <property type="molecule type" value="Genomic_DNA"/>
</dbReference>
<evidence type="ECO:0000259" key="1">
    <source>
        <dbReference type="Pfam" id="PF13443"/>
    </source>
</evidence>
<protein>
    <submittedName>
        <fullName evidence="2">Transcriptional regulator</fullName>
    </submittedName>
</protein>
<dbReference type="AlphaFoldDB" id="A0A2S5KUR9"/>
<comment type="caution">
    <text evidence="2">The sequence shown here is derived from an EMBL/GenBank/DDBJ whole genome shotgun (WGS) entry which is preliminary data.</text>
</comment>